<dbReference type="InParanoid" id="E4XBD0"/>
<evidence type="ECO:0000313" key="1">
    <source>
        <dbReference type="EMBL" id="CBY08829.1"/>
    </source>
</evidence>
<evidence type="ECO:0000313" key="2">
    <source>
        <dbReference type="Proteomes" id="UP000001307"/>
    </source>
</evidence>
<sequence>MEISSNEDLFCPVEPGHFRAHFAGKGSKLHCCRFSFSQNVSPFFGKAKIDAPTDDPVFAFSFANQVIVVLLNVTNLARIKVHIDFGTKQELEMIGEPERLATIDSVTAKAIASQTGKFSLYSQKHSPSFIEIVTVNENRFKLPYDPELTVKDLKLLTLCFSLHRKLQSTSVFHLFFLGLELTNDFVKLSEIPRFAANSVIHVAHNRGNAPDARFYSRHEENIKNIEILLRNASECNKFSKKNINNRQRERFSEPPLDAEVNESFRTFGDLTERIGELMVSYSTQLNRLADVLDKDERMCPRSRKYQEAKFVIENTLDTARYTGPMMKNFSSVRVDITNNRFNSN</sequence>
<dbReference type="Proteomes" id="UP000001307">
    <property type="component" value="Unassembled WGS sequence"/>
</dbReference>
<gene>
    <name evidence="1" type="ORF">GSOID_T00005667001</name>
</gene>
<protein>
    <submittedName>
        <fullName evidence="1">Uncharacterized protein</fullName>
    </submittedName>
</protein>
<dbReference type="AlphaFoldDB" id="E4XBD0"/>
<dbReference type="EMBL" id="FN653033">
    <property type="protein sequence ID" value="CBY08829.1"/>
    <property type="molecule type" value="Genomic_DNA"/>
</dbReference>
<organism evidence="1">
    <name type="scientific">Oikopleura dioica</name>
    <name type="common">Tunicate</name>
    <dbReference type="NCBI Taxonomy" id="34765"/>
    <lineage>
        <taxon>Eukaryota</taxon>
        <taxon>Metazoa</taxon>
        <taxon>Chordata</taxon>
        <taxon>Tunicata</taxon>
        <taxon>Appendicularia</taxon>
        <taxon>Copelata</taxon>
        <taxon>Oikopleuridae</taxon>
        <taxon>Oikopleura</taxon>
    </lineage>
</organism>
<accession>E4XBD0</accession>
<keyword evidence="2" id="KW-1185">Reference proteome</keyword>
<name>E4XBD0_OIKDI</name>
<reference evidence="1" key="1">
    <citation type="journal article" date="2010" name="Science">
        <title>Plasticity of animal genome architecture unmasked by rapid evolution of a pelagic tunicate.</title>
        <authorList>
            <person name="Denoeud F."/>
            <person name="Henriet S."/>
            <person name="Mungpakdee S."/>
            <person name="Aury J.M."/>
            <person name="Da Silva C."/>
            <person name="Brinkmann H."/>
            <person name="Mikhaleva J."/>
            <person name="Olsen L.C."/>
            <person name="Jubin C."/>
            <person name="Canestro C."/>
            <person name="Bouquet J.M."/>
            <person name="Danks G."/>
            <person name="Poulain J."/>
            <person name="Campsteijn C."/>
            <person name="Adamski M."/>
            <person name="Cross I."/>
            <person name="Yadetie F."/>
            <person name="Muffato M."/>
            <person name="Louis A."/>
            <person name="Butcher S."/>
            <person name="Tsagkogeorga G."/>
            <person name="Konrad A."/>
            <person name="Singh S."/>
            <person name="Jensen M.F."/>
            <person name="Cong E.H."/>
            <person name="Eikeseth-Otteraa H."/>
            <person name="Noel B."/>
            <person name="Anthouard V."/>
            <person name="Porcel B.M."/>
            <person name="Kachouri-Lafond R."/>
            <person name="Nishino A."/>
            <person name="Ugolini M."/>
            <person name="Chourrout P."/>
            <person name="Nishida H."/>
            <person name="Aasland R."/>
            <person name="Huzurbazar S."/>
            <person name="Westhof E."/>
            <person name="Delsuc F."/>
            <person name="Lehrach H."/>
            <person name="Reinhardt R."/>
            <person name="Weissenbach J."/>
            <person name="Roy S.W."/>
            <person name="Artiguenave F."/>
            <person name="Postlethwait J.H."/>
            <person name="Manak J.R."/>
            <person name="Thompson E.M."/>
            <person name="Jaillon O."/>
            <person name="Du Pasquier L."/>
            <person name="Boudinot P."/>
            <person name="Liberles D.A."/>
            <person name="Volff J.N."/>
            <person name="Philippe H."/>
            <person name="Lenhard B."/>
            <person name="Roest Crollius H."/>
            <person name="Wincker P."/>
            <person name="Chourrout D."/>
        </authorList>
    </citation>
    <scope>NUCLEOTIDE SEQUENCE [LARGE SCALE GENOMIC DNA]</scope>
</reference>
<proteinExistence type="predicted"/>
<dbReference type="OrthoDB" id="10424045at2759"/>